<dbReference type="EMBL" id="JBEAFC010000015">
    <property type="protein sequence ID" value="KAL1531123.1"/>
    <property type="molecule type" value="Genomic_DNA"/>
</dbReference>
<sequence>MPSSLSSSVSVVIAARDVSLFSRRQTDRCRSEISHEGSPFQSTLSKPTTHFQLKIWSKFWSGEPALLPFLPFLWTSLVSSLSNPDSRDSTGEENTEE</sequence>
<dbReference type="AlphaFoldDB" id="A0ABD1FKD1"/>
<protein>
    <submittedName>
        <fullName evidence="1">Uncharacterized protein</fullName>
    </submittedName>
</protein>
<name>A0ABD1FKD1_SALDI</name>
<evidence type="ECO:0000313" key="2">
    <source>
        <dbReference type="Proteomes" id="UP001567538"/>
    </source>
</evidence>
<comment type="caution">
    <text evidence="1">The sequence shown here is derived from an EMBL/GenBank/DDBJ whole genome shotgun (WGS) entry which is preliminary data.</text>
</comment>
<accession>A0ABD1FKD1</accession>
<proteinExistence type="predicted"/>
<organism evidence="1 2">
    <name type="scientific">Salvia divinorum</name>
    <name type="common">Maria pastora</name>
    <name type="synonym">Diviner's sage</name>
    <dbReference type="NCBI Taxonomy" id="28513"/>
    <lineage>
        <taxon>Eukaryota</taxon>
        <taxon>Viridiplantae</taxon>
        <taxon>Streptophyta</taxon>
        <taxon>Embryophyta</taxon>
        <taxon>Tracheophyta</taxon>
        <taxon>Spermatophyta</taxon>
        <taxon>Magnoliopsida</taxon>
        <taxon>eudicotyledons</taxon>
        <taxon>Gunneridae</taxon>
        <taxon>Pentapetalae</taxon>
        <taxon>asterids</taxon>
        <taxon>lamiids</taxon>
        <taxon>Lamiales</taxon>
        <taxon>Lamiaceae</taxon>
        <taxon>Nepetoideae</taxon>
        <taxon>Mentheae</taxon>
        <taxon>Salviinae</taxon>
        <taxon>Salvia</taxon>
        <taxon>Salvia subgen. Calosphace</taxon>
    </lineage>
</organism>
<reference evidence="1 2" key="1">
    <citation type="submission" date="2024-06" db="EMBL/GenBank/DDBJ databases">
        <title>A chromosome level genome sequence of Diviner's sage (Salvia divinorum).</title>
        <authorList>
            <person name="Ford S.A."/>
            <person name="Ro D.-K."/>
            <person name="Ness R.W."/>
            <person name="Phillips M.A."/>
        </authorList>
    </citation>
    <scope>NUCLEOTIDE SEQUENCE [LARGE SCALE GENOMIC DNA]</scope>
    <source>
        <strain evidence="1">SAF-2024a</strain>
        <tissue evidence="1">Leaf</tissue>
    </source>
</reference>
<gene>
    <name evidence="1" type="ORF">AAHA92_33839</name>
</gene>
<dbReference type="Proteomes" id="UP001567538">
    <property type="component" value="Unassembled WGS sequence"/>
</dbReference>
<evidence type="ECO:0000313" key="1">
    <source>
        <dbReference type="EMBL" id="KAL1531123.1"/>
    </source>
</evidence>
<keyword evidence="2" id="KW-1185">Reference proteome</keyword>